<reference evidence="1" key="1">
    <citation type="submission" date="2019-05" db="EMBL/GenBank/DDBJ databases">
        <title>Revised genome assembly of Burkholderiaceae (previously Ralstonia) sp. PBA.</title>
        <authorList>
            <person name="Gan H.M."/>
        </authorList>
    </citation>
    <scope>NUCLEOTIDE SEQUENCE</scope>
    <source>
        <strain evidence="1">PBA</strain>
    </source>
</reference>
<evidence type="ECO:0000313" key="2">
    <source>
        <dbReference type="Proteomes" id="UP000004277"/>
    </source>
</evidence>
<name>A0ACD3SQ67_9BURK</name>
<evidence type="ECO:0000313" key="1">
    <source>
        <dbReference type="EMBL" id="TMS58262.1"/>
    </source>
</evidence>
<gene>
    <name evidence="1" type="ORF">MW7_005785</name>
</gene>
<accession>A0ACD3SQ67</accession>
<keyword evidence="2" id="KW-1185">Reference proteome</keyword>
<sequence>MSENLLVETRGNVLLMTFNRAHVRNAVDIETAEALAAALDQLEARDDLCMGILTGAGGTFCSGMDLKAFVGGRRANIAGRGFAGLAERPPRKVLIAAVEGYALAGGFELALACDLIVASRTAKFGLPEVKRGLVAAAGGLIRLPRRVPFHVAMEYVLTGDMLEAQQAHAYGLVNRLTEPGEALGGALALAEKIAANGPMALAISKQVLVESADWSHDDMFERQRELTAPIFVSADAIEGAAAFAQKRAPVWSGK</sequence>
<proteinExistence type="predicted"/>
<organism evidence="1 2">
    <name type="scientific">Imbroritus primus</name>
    <dbReference type="NCBI Taxonomy" id="3058603"/>
    <lineage>
        <taxon>Bacteria</taxon>
        <taxon>Pseudomonadati</taxon>
        <taxon>Pseudomonadota</taxon>
        <taxon>Betaproteobacteria</taxon>
        <taxon>Burkholderiales</taxon>
        <taxon>Burkholderiaceae</taxon>
        <taxon>Imbroritus</taxon>
    </lineage>
</organism>
<protein>
    <submittedName>
        <fullName evidence="1">Crotonase/enoyl-CoA hydratase family protein</fullName>
    </submittedName>
</protein>
<dbReference type="Proteomes" id="UP000004277">
    <property type="component" value="Unassembled WGS sequence"/>
</dbReference>
<comment type="caution">
    <text evidence="1">The sequence shown here is derived from an EMBL/GenBank/DDBJ whole genome shotgun (WGS) entry which is preliminary data.</text>
</comment>
<dbReference type="EMBL" id="AKCV02000015">
    <property type="protein sequence ID" value="TMS58262.1"/>
    <property type="molecule type" value="Genomic_DNA"/>
</dbReference>